<dbReference type="SUPFAM" id="SSF55681">
    <property type="entry name" value="Class II aaRS and biotin synthetases"/>
    <property type="match status" value="1"/>
</dbReference>
<evidence type="ECO:0000313" key="3">
    <source>
        <dbReference type="Proteomes" id="UP001153069"/>
    </source>
</evidence>
<dbReference type="Proteomes" id="UP001153069">
    <property type="component" value="Unassembled WGS sequence"/>
</dbReference>
<dbReference type="Pfam" id="PF21948">
    <property type="entry name" value="LplA-B_cat"/>
    <property type="match status" value="2"/>
</dbReference>
<feature type="domain" description="BPL/LPL catalytic" evidence="1">
    <location>
        <begin position="213"/>
        <end position="305"/>
    </location>
</feature>
<protein>
    <submittedName>
        <fullName evidence="2">Lipoate-protein ligase</fullName>
    </submittedName>
</protein>
<proteinExistence type="predicted"/>
<keyword evidence="2" id="KW-0436">Ligase</keyword>
<evidence type="ECO:0000259" key="1">
    <source>
        <dbReference type="Pfam" id="PF21948"/>
    </source>
</evidence>
<sequence length="347" mass="39705">MFRSVTLRRQAIPRKRILRQWRQSHSLAPKQQFSCLDLRQSGLSVIERLCLEECLLRHDSHNRQWIIWGTHHPTKSRFLQIPTQSLPSYIITPPPQAEQNNPPCIVVMGIGGKPKLLLDIPRIQEHGIWVVKRFSGGGTVVVDHNCIYTTLIGRNGPDQLVEASEAADENSNNNIQKVPPYPREIMEWTATNVFGPTFAKLKEMAASTAITTTAEIPDFELKENDYVMGGTQKVAGNAQSIVKTGFLHHTSFLWTFRQENMKYLKLPAKRPEYRKDRSHASFLIELQEAYHNQLQMDAFFQSLEAVCQDSFDVEHVTLDEAMLEFGTDGIQGFFESKSRTRFVDLPR</sequence>
<dbReference type="PANTHER" id="PTHR43506:SF1">
    <property type="entry name" value="BPL_LPL CATALYTIC DOMAIN-CONTAINING PROTEIN"/>
    <property type="match status" value="1"/>
</dbReference>
<reference evidence="2" key="1">
    <citation type="submission" date="2020-06" db="EMBL/GenBank/DDBJ databases">
        <authorList>
            <consortium name="Plant Systems Biology data submission"/>
        </authorList>
    </citation>
    <scope>NUCLEOTIDE SEQUENCE</scope>
    <source>
        <strain evidence="2">D6</strain>
    </source>
</reference>
<accession>A0A9N8EDU9</accession>
<dbReference type="AlphaFoldDB" id="A0A9N8EDU9"/>
<comment type="caution">
    <text evidence="2">The sequence shown here is derived from an EMBL/GenBank/DDBJ whole genome shotgun (WGS) entry which is preliminary data.</text>
</comment>
<organism evidence="2 3">
    <name type="scientific">Seminavis robusta</name>
    <dbReference type="NCBI Taxonomy" id="568900"/>
    <lineage>
        <taxon>Eukaryota</taxon>
        <taxon>Sar</taxon>
        <taxon>Stramenopiles</taxon>
        <taxon>Ochrophyta</taxon>
        <taxon>Bacillariophyta</taxon>
        <taxon>Bacillariophyceae</taxon>
        <taxon>Bacillariophycidae</taxon>
        <taxon>Naviculales</taxon>
        <taxon>Naviculaceae</taxon>
        <taxon>Seminavis</taxon>
    </lineage>
</organism>
<dbReference type="GO" id="GO:0016874">
    <property type="term" value="F:ligase activity"/>
    <property type="evidence" value="ECO:0007669"/>
    <property type="project" value="UniProtKB-KW"/>
</dbReference>
<dbReference type="Gene3D" id="3.30.930.10">
    <property type="entry name" value="Bira Bifunctional Protein, Domain 2"/>
    <property type="match status" value="1"/>
</dbReference>
<gene>
    <name evidence="2" type="ORF">SEMRO_851_G210880.1</name>
</gene>
<dbReference type="PANTHER" id="PTHR43506">
    <property type="entry name" value="BIOTIN/LIPOATE A/B PROTEIN LIGASE FAMILY"/>
    <property type="match status" value="1"/>
</dbReference>
<dbReference type="InterPro" id="IPR045864">
    <property type="entry name" value="aa-tRNA-synth_II/BPL/LPL"/>
</dbReference>
<dbReference type="EMBL" id="CAICTM010000850">
    <property type="protein sequence ID" value="CAB9517364.1"/>
    <property type="molecule type" value="Genomic_DNA"/>
</dbReference>
<keyword evidence="3" id="KW-1185">Reference proteome</keyword>
<dbReference type="OrthoDB" id="201621at2759"/>
<name>A0A9N8EDU9_9STRA</name>
<feature type="domain" description="BPL/LPL catalytic" evidence="1">
    <location>
        <begin position="101"/>
        <end position="156"/>
    </location>
</feature>
<dbReference type="InterPro" id="IPR004143">
    <property type="entry name" value="BPL_LPL_catalytic"/>
</dbReference>
<dbReference type="InterPro" id="IPR053264">
    <property type="entry name" value="Lipoate-ligase_2_inactive"/>
</dbReference>
<evidence type="ECO:0000313" key="2">
    <source>
        <dbReference type="EMBL" id="CAB9517364.1"/>
    </source>
</evidence>